<evidence type="ECO:0000313" key="1">
    <source>
        <dbReference type="EMBL" id="PON50386.1"/>
    </source>
</evidence>
<dbReference type="Proteomes" id="UP000237105">
    <property type="component" value="Unassembled WGS sequence"/>
</dbReference>
<organism evidence="1 2">
    <name type="scientific">Parasponia andersonii</name>
    <name type="common">Sponia andersonii</name>
    <dbReference type="NCBI Taxonomy" id="3476"/>
    <lineage>
        <taxon>Eukaryota</taxon>
        <taxon>Viridiplantae</taxon>
        <taxon>Streptophyta</taxon>
        <taxon>Embryophyta</taxon>
        <taxon>Tracheophyta</taxon>
        <taxon>Spermatophyta</taxon>
        <taxon>Magnoliopsida</taxon>
        <taxon>eudicotyledons</taxon>
        <taxon>Gunneridae</taxon>
        <taxon>Pentapetalae</taxon>
        <taxon>rosids</taxon>
        <taxon>fabids</taxon>
        <taxon>Rosales</taxon>
        <taxon>Cannabaceae</taxon>
        <taxon>Parasponia</taxon>
    </lineage>
</organism>
<dbReference type="EMBL" id="JXTB01000246">
    <property type="protein sequence ID" value="PON50386.1"/>
    <property type="molecule type" value="Genomic_DNA"/>
</dbReference>
<sequence length="167" mass="17744">MTEHLDHFTTAFLLLAYSFNDYHLKSSLNSDLDDSLDMDDHGKRLVVIAQGNSDGVAGHESDFHSVVGDVRVDFHGAPPPLTLNLRLGQDPNRSIQSLPCVNATPSVEISHMGIGNTSFHASRALGGVDSRLPSISSGTHGMVDSGAHGLVLGVARDVSQGAHRLVL</sequence>
<comment type="caution">
    <text evidence="1">The sequence shown here is derived from an EMBL/GenBank/DDBJ whole genome shotgun (WGS) entry which is preliminary data.</text>
</comment>
<gene>
    <name evidence="1" type="ORF">PanWU01x14_223580</name>
</gene>
<evidence type="ECO:0000313" key="2">
    <source>
        <dbReference type="Proteomes" id="UP000237105"/>
    </source>
</evidence>
<name>A0A2P5BNL4_PARAD</name>
<dbReference type="AlphaFoldDB" id="A0A2P5BNL4"/>
<protein>
    <submittedName>
        <fullName evidence="1">Uncharacterized protein</fullName>
    </submittedName>
</protein>
<proteinExistence type="predicted"/>
<accession>A0A2P5BNL4</accession>
<keyword evidence="2" id="KW-1185">Reference proteome</keyword>
<reference evidence="2" key="1">
    <citation type="submission" date="2016-06" db="EMBL/GenBank/DDBJ databases">
        <title>Parallel loss of symbiosis genes in relatives of nitrogen-fixing non-legume Parasponia.</title>
        <authorList>
            <person name="Van Velzen R."/>
            <person name="Holmer R."/>
            <person name="Bu F."/>
            <person name="Rutten L."/>
            <person name="Van Zeijl A."/>
            <person name="Liu W."/>
            <person name="Santuari L."/>
            <person name="Cao Q."/>
            <person name="Sharma T."/>
            <person name="Shen D."/>
            <person name="Roswanjaya Y."/>
            <person name="Wardhani T."/>
            <person name="Kalhor M.S."/>
            <person name="Jansen J."/>
            <person name="Van den Hoogen J."/>
            <person name="Gungor B."/>
            <person name="Hartog M."/>
            <person name="Hontelez J."/>
            <person name="Verver J."/>
            <person name="Yang W.-C."/>
            <person name="Schijlen E."/>
            <person name="Repin R."/>
            <person name="Schilthuizen M."/>
            <person name="Schranz E."/>
            <person name="Heidstra R."/>
            <person name="Miyata K."/>
            <person name="Fedorova E."/>
            <person name="Kohlen W."/>
            <person name="Bisseling T."/>
            <person name="Smit S."/>
            <person name="Geurts R."/>
        </authorList>
    </citation>
    <scope>NUCLEOTIDE SEQUENCE [LARGE SCALE GENOMIC DNA]</scope>
    <source>
        <strain evidence="2">cv. WU1-14</strain>
    </source>
</reference>